<keyword evidence="3" id="KW-1185">Reference proteome</keyword>
<evidence type="ECO:0000256" key="1">
    <source>
        <dbReference type="SAM" id="MobiDB-lite"/>
    </source>
</evidence>
<dbReference type="EMBL" id="KE124816">
    <property type="protein sequence ID" value="EPB78264.1"/>
    <property type="molecule type" value="Genomic_DNA"/>
</dbReference>
<feature type="region of interest" description="Disordered" evidence="1">
    <location>
        <begin position="361"/>
        <end position="390"/>
    </location>
</feature>
<feature type="compositionally biased region" description="Basic and acidic residues" evidence="1">
    <location>
        <begin position="371"/>
        <end position="380"/>
    </location>
</feature>
<organism evidence="2 3">
    <name type="scientific">Ancylostoma ceylanicum</name>
    <dbReference type="NCBI Taxonomy" id="53326"/>
    <lineage>
        <taxon>Eukaryota</taxon>
        <taxon>Metazoa</taxon>
        <taxon>Ecdysozoa</taxon>
        <taxon>Nematoda</taxon>
        <taxon>Chromadorea</taxon>
        <taxon>Rhabditida</taxon>
        <taxon>Rhabditina</taxon>
        <taxon>Rhabditomorpha</taxon>
        <taxon>Strongyloidea</taxon>
        <taxon>Ancylostomatidae</taxon>
        <taxon>Ancylostomatinae</taxon>
        <taxon>Ancylostoma</taxon>
    </lineage>
</organism>
<reference evidence="2 3" key="1">
    <citation type="submission" date="2013-05" db="EMBL/GenBank/DDBJ databases">
        <title>Draft genome of the parasitic nematode Anyclostoma ceylanicum.</title>
        <authorList>
            <person name="Mitreva M."/>
        </authorList>
    </citation>
    <scope>NUCLEOTIDE SEQUENCE [LARGE SCALE GENOMIC DNA]</scope>
</reference>
<evidence type="ECO:0000313" key="2">
    <source>
        <dbReference type="EMBL" id="EPB78264.1"/>
    </source>
</evidence>
<evidence type="ECO:0000313" key="3">
    <source>
        <dbReference type="Proteomes" id="UP000054495"/>
    </source>
</evidence>
<accession>A0A0D6M2D0</accession>
<dbReference type="AlphaFoldDB" id="A0A0D6M2D0"/>
<feature type="region of interest" description="Disordered" evidence="1">
    <location>
        <begin position="421"/>
        <end position="456"/>
    </location>
</feature>
<dbReference type="Proteomes" id="UP000054495">
    <property type="component" value="Unassembled WGS sequence"/>
</dbReference>
<sequence>MPVHYAIKCFTHIYNAGWSVSNALFRKKNDDENAWIYPGISAIRTTISSGSLAFILINVRIRHAQLSLKTDNKIFNKMHLHLRHSRGVDSKGRVHITADEMAEIYRNFHAALNETYWETASNHKSESQHLEPSGYVCTDAMETLKTTHISKKNGRFLVLFTSVLSEAYSHAHYNVQELLYDDRDHVRADYWAEVQQLYKAVMAKADKVHAHSKCCHQLALLLHFASLYSLYKDVADEEFIISLYKRAENYILNDHHRFTESETEQIREYHEAIQTIYHLRGERRCARAQTAPEAPEEAPTLVLSATDVLDAAPADVTNSDSPLSRDELYAIYDKALERHKKMVMKRQQTLEELEKADIAAASLNSTQTSQEEDKSSDSTRRSRMSSSHSSVCSAAAQPVVLASETELELVIKNLNPVPAPEKVESVKEEESQEVENSPKLLRQNNGSSPKYCPERRNTVASVPPLKEFAGKDPVLLDKFDFVGEFERRCGRKKTVPAVGTKLPLIGRSNKDDMVHSYRRKALFDDVGYRQPPNLHKIHSLDNPDYSPATRPHTIFTYEEEDIARDAEDVQNNNLLTPNAYMTEKIIRAVLAEKPYIKRSFEEEVKNSLRPCIEGEQLVHEHLALTTEEKGLSGNEATLEESQGIEASALNFRCEETAIDVVRENKTPIIL</sequence>
<protein>
    <submittedName>
        <fullName evidence="2">Uncharacterized protein</fullName>
    </submittedName>
</protein>
<name>A0A0D6M2D0_9BILA</name>
<proteinExistence type="predicted"/>
<gene>
    <name evidence="2" type="ORF">ANCCEY_02648</name>
</gene>